<evidence type="ECO:0000256" key="2">
    <source>
        <dbReference type="ARBA" id="ARBA00022475"/>
    </source>
</evidence>
<evidence type="ECO:0000256" key="5">
    <source>
        <dbReference type="ARBA" id="ARBA00023136"/>
    </source>
</evidence>
<reference evidence="9" key="1">
    <citation type="journal article" date="2019" name="Int. J. Syst. Evol. Microbiol.">
        <title>The Global Catalogue of Microorganisms (GCM) 10K type strain sequencing project: providing services to taxonomists for standard genome sequencing and annotation.</title>
        <authorList>
            <consortium name="The Broad Institute Genomics Platform"/>
            <consortium name="The Broad Institute Genome Sequencing Center for Infectious Disease"/>
            <person name="Wu L."/>
            <person name="Ma J."/>
        </authorList>
    </citation>
    <scope>NUCLEOTIDE SEQUENCE [LARGE SCALE GENOMIC DNA]</scope>
    <source>
        <strain evidence="9">TISTR 1571</strain>
    </source>
</reference>
<dbReference type="PANTHER" id="PTHR35007">
    <property type="entry name" value="INTEGRAL MEMBRANE PROTEIN-RELATED"/>
    <property type="match status" value="1"/>
</dbReference>
<feature type="transmembrane region" description="Helical" evidence="6">
    <location>
        <begin position="296"/>
        <end position="316"/>
    </location>
</feature>
<keyword evidence="4 6" id="KW-1133">Transmembrane helix</keyword>
<keyword evidence="2" id="KW-1003">Cell membrane</keyword>
<sequence length="324" mass="36779">MSINLLMWLGVLLTSTLFFLALLTKFFYKDRRMKERMKQYLYDEEPAPPDEHKKKVKMAVNFNLTKSKIRKRLQKQDRTQKLELELKQAGIPIKPEELIMFKWISVAFFAGLFKLIFGHVVFILVGAIFGVMLPKFVLNYKKKKRISQFNDHLAEMISAIVSALRAGFSFPQAIQNVRNESPSPVKEELEQLIKEMQYGSSVEEALNRMKERVPSEDLDLMIQAIVIQRQVGGNLAVVLEKIVFTIRERIKIQGQIKTLTAQGKMSGVVVGLLPIGLAGMLFLINPEYITVLFTHPVGIGLLVVAGISMVIGFVLIQKVTSIEV</sequence>
<protein>
    <submittedName>
        <fullName evidence="8">Type II secretion system F family protein</fullName>
    </submittedName>
</protein>
<feature type="transmembrane region" description="Helical" evidence="6">
    <location>
        <begin position="6"/>
        <end position="28"/>
    </location>
</feature>
<accession>A0ABW5QA05</accession>
<keyword evidence="5 6" id="KW-0472">Membrane</keyword>
<evidence type="ECO:0000256" key="3">
    <source>
        <dbReference type="ARBA" id="ARBA00022692"/>
    </source>
</evidence>
<dbReference type="RefSeq" id="WP_377328331.1">
    <property type="nucleotide sequence ID" value="NZ_JBHUMZ010000019.1"/>
</dbReference>
<dbReference type="PANTHER" id="PTHR35007:SF1">
    <property type="entry name" value="PILUS ASSEMBLY PROTEIN"/>
    <property type="match status" value="1"/>
</dbReference>
<gene>
    <name evidence="8" type="ORF">ACFSW4_07050</name>
</gene>
<comment type="subcellular location">
    <subcellularLocation>
        <location evidence="1">Cell membrane</location>
        <topology evidence="1">Multi-pass membrane protein</topology>
    </subcellularLocation>
</comment>
<dbReference type="EMBL" id="JBHUMZ010000019">
    <property type="protein sequence ID" value="MFD2638613.1"/>
    <property type="molecule type" value="Genomic_DNA"/>
</dbReference>
<dbReference type="Proteomes" id="UP001597452">
    <property type="component" value="Unassembled WGS sequence"/>
</dbReference>
<feature type="transmembrane region" description="Helical" evidence="6">
    <location>
        <begin position="119"/>
        <end position="138"/>
    </location>
</feature>
<feature type="domain" description="Type II secretion system protein GspF" evidence="7">
    <location>
        <begin position="159"/>
        <end position="281"/>
    </location>
</feature>
<evidence type="ECO:0000313" key="8">
    <source>
        <dbReference type="EMBL" id="MFD2638613.1"/>
    </source>
</evidence>
<organism evidence="8 9">
    <name type="scientific">Piscibacillus salipiscarius</name>
    <dbReference type="NCBI Taxonomy" id="299480"/>
    <lineage>
        <taxon>Bacteria</taxon>
        <taxon>Bacillati</taxon>
        <taxon>Bacillota</taxon>
        <taxon>Bacilli</taxon>
        <taxon>Bacillales</taxon>
        <taxon>Bacillaceae</taxon>
        <taxon>Piscibacillus</taxon>
    </lineage>
</organism>
<evidence type="ECO:0000259" key="7">
    <source>
        <dbReference type="Pfam" id="PF00482"/>
    </source>
</evidence>
<proteinExistence type="predicted"/>
<name>A0ABW5QA05_9BACI</name>
<evidence type="ECO:0000256" key="4">
    <source>
        <dbReference type="ARBA" id="ARBA00022989"/>
    </source>
</evidence>
<dbReference type="Gene3D" id="1.20.81.30">
    <property type="entry name" value="Type II secretion system (T2SS), domain F"/>
    <property type="match status" value="1"/>
</dbReference>
<evidence type="ECO:0000256" key="6">
    <source>
        <dbReference type="SAM" id="Phobius"/>
    </source>
</evidence>
<evidence type="ECO:0000256" key="1">
    <source>
        <dbReference type="ARBA" id="ARBA00004651"/>
    </source>
</evidence>
<keyword evidence="3 6" id="KW-0812">Transmembrane</keyword>
<dbReference type="InterPro" id="IPR018076">
    <property type="entry name" value="T2SS_GspF_dom"/>
</dbReference>
<dbReference type="Pfam" id="PF00482">
    <property type="entry name" value="T2SSF"/>
    <property type="match status" value="1"/>
</dbReference>
<feature type="transmembrane region" description="Helical" evidence="6">
    <location>
        <begin position="265"/>
        <end position="284"/>
    </location>
</feature>
<evidence type="ECO:0000313" key="9">
    <source>
        <dbReference type="Proteomes" id="UP001597452"/>
    </source>
</evidence>
<dbReference type="InterPro" id="IPR042094">
    <property type="entry name" value="T2SS_GspF_sf"/>
</dbReference>
<keyword evidence="9" id="KW-1185">Reference proteome</keyword>
<comment type="caution">
    <text evidence="8">The sequence shown here is derived from an EMBL/GenBank/DDBJ whole genome shotgun (WGS) entry which is preliminary data.</text>
</comment>